<sequence>MELRDAKLEMIRKVPGTWEVTAAYLGLHSPVALRNRAYEVKGQVLSEEHCLALQTLSNTTLYAEAIATASGGVFVKLPDDLECENEVLMKKFNDLYAELGTFSRHFTEATADDKIDQREKEQLEDDAARMHKVLAELLALMFRIYTPQARQEGA</sequence>
<proteinExistence type="predicted"/>
<dbReference type="EMBL" id="JBHSMZ010000024">
    <property type="protein sequence ID" value="MFC5551774.1"/>
    <property type="molecule type" value="Genomic_DNA"/>
</dbReference>
<dbReference type="NCBIfam" id="NF041471">
    <property type="entry name" value="phage_reg_YmfL"/>
    <property type="match status" value="1"/>
</dbReference>
<keyword evidence="2" id="KW-1185">Reference proteome</keyword>
<gene>
    <name evidence="1" type="ORF">ACFPO9_24920</name>
</gene>
<reference evidence="2" key="1">
    <citation type="journal article" date="2019" name="Int. J. Syst. Evol. Microbiol.">
        <title>The Global Catalogue of Microorganisms (GCM) 10K type strain sequencing project: providing services to taxonomists for standard genome sequencing and annotation.</title>
        <authorList>
            <consortium name="The Broad Institute Genomics Platform"/>
            <consortium name="The Broad Institute Genome Sequencing Center for Infectious Disease"/>
            <person name="Wu L."/>
            <person name="Ma J."/>
        </authorList>
    </citation>
    <scope>NUCLEOTIDE SEQUENCE [LARGE SCALE GENOMIC DNA]</scope>
    <source>
        <strain evidence="2">CGMCC 4.5798</strain>
    </source>
</reference>
<dbReference type="RefSeq" id="WP_379776385.1">
    <property type="nucleotide sequence ID" value="NZ_JBHSMZ010000024.1"/>
</dbReference>
<dbReference type="Proteomes" id="UP001596086">
    <property type="component" value="Unassembled WGS sequence"/>
</dbReference>
<evidence type="ECO:0000313" key="2">
    <source>
        <dbReference type="Proteomes" id="UP001596086"/>
    </source>
</evidence>
<dbReference type="InterPro" id="IPR048188">
    <property type="entry name" value="YmfL-like"/>
</dbReference>
<comment type="caution">
    <text evidence="1">The sequence shown here is derived from an EMBL/GenBank/DDBJ whole genome shotgun (WGS) entry which is preliminary data.</text>
</comment>
<name>A0ABW0S3Z4_9BURK</name>
<protein>
    <submittedName>
        <fullName evidence="1">YmfL family putative regulatory protein</fullName>
    </submittedName>
</protein>
<accession>A0ABW0S3Z4</accession>
<dbReference type="Pfam" id="PF06892">
    <property type="entry name" value="Phage_CP76"/>
    <property type="match status" value="1"/>
</dbReference>
<evidence type="ECO:0000313" key="1">
    <source>
        <dbReference type="EMBL" id="MFC5551774.1"/>
    </source>
</evidence>
<organism evidence="1 2">
    <name type="scientific">Massilia aerilata</name>
    <dbReference type="NCBI Taxonomy" id="453817"/>
    <lineage>
        <taxon>Bacteria</taxon>
        <taxon>Pseudomonadati</taxon>
        <taxon>Pseudomonadota</taxon>
        <taxon>Betaproteobacteria</taxon>
        <taxon>Burkholderiales</taxon>
        <taxon>Oxalobacteraceae</taxon>
        <taxon>Telluria group</taxon>
        <taxon>Massilia</taxon>
    </lineage>
</organism>
<dbReference type="InterPro" id="IPR009679">
    <property type="entry name" value="Phage_186_CII-like"/>
</dbReference>